<evidence type="ECO:0000313" key="2">
    <source>
        <dbReference type="EMBL" id="VFJ44949.1"/>
    </source>
</evidence>
<evidence type="ECO:0000313" key="1">
    <source>
        <dbReference type="EMBL" id="VFJ44813.1"/>
    </source>
</evidence>
<accession>A0A450S015</accession>
<proteinExistence type="predicted"/>
<protein>
    <submittedName>
        <fullName evidence="2">Uncharacterized protein</fullName>
    </submittedName>
</protein>
<organism evidence="2">
    <name type="scientific">Candidatus Kentrum sp. DK</name>
    <dbReference type="NCBI Taxonomy" id="2126562"/>
    <lineage>
        <taxon>Bacteria</taxon>
        <taxon>Pseudomonadati</taxon>
        <taxon>Pseudomonadota</taxon>
        <taxon>Gammaproteobacteria</taxon>
        <taxon>Candidatus Kentrum</taxon>
    </lineage>
</organism>
<name>A0A450S015_9GAMM</name>
<dbReference type="AlphaFoldDB" id="A0A450S015"/>
<sequence>MNTAKQEVHSLLGKLPEDCTLEDIQYHLYVVEKVRQGQYRAETEGTLSQEDMEKRFGQWALQ</sequence>
<gene>
    <name evidence="2" type="ORF">BECKDK2373B_GA0170837_100865</name>
    <name evidence="1" type="ORF">BECKDK2373C_GA0170839_100954</name>
</gene>
<reference evidence="2" key="1">
    <citation type="submission" date="2019-02" db="EMBL/GenBank/DDBJ databases">
        <authorList>
            <person name="Gruber-Vodicka R. H."/>
            <person name="Seah K. B. B."/>
        </authorList>
    </citation>
    <scope>NUCLEOTIDE SEQUENCE</scope>
    <source>
        <strain evidence="1">BECK_DK161</strain>
        <strain evidence="2">BECK_DK47</strain>
    </source>
</reference>
<dbReference type="EMBL" id="CAADEY010000009">
    <property type="protein sequence ID" value="VFJ44813.1"/>
    <property type="molecule type" value="Genomic_DNA"/>
</dbReference>
<dbReference type="EMBL" id="CAADEX010000008">
    <property type="protein sequence ID" value="VFJ44949.1"/>
    <property type="molecule type" value="Genomic_DNA"/>
</dbReference>